<dbReference type="AlphaFoldDB" id="A0A9J6BIC7"/>
<dbReference type="GO" id="GO:0003676">
    <property type="term" value="F:nucleic acid binding"/>
    <property type="evidence" value="ECO:0007669"/>
    <property type="project" value="InterPro"/>
</dbReference>
<name>A0A9J6BIC7_POLVA</name>
<organism evidence="1 2">
    <name type="scientific">Polypedilum vanderplanki</name>
    <name type="common">Sleeping chironomid midge</name>
    <dbReference type="NCBI Taxonomy" id="319348"/>
    <lineage>
        <taxon>Eukaryota</taxon>
        <taxon>Metazoa</taxon>
        <taxon>Ecdysozoa</taxon>
        <taxon>Arthropoda</taxon>
        <taxon>Hexapoda</taxon>
        <taxon>Insecta</taxon>
        <taxon>Pterygota</taxon>
        <taxon>Neoptera</taxon>
        <taxon>Endopterygota</taxon>
        <taxon>Diptera</taxon>
        <taxon>Nematocera</taxon>
        <taxon>Chironomoidea</taxon>
        <taxon>Chironomidae</taxon>
        <taxon>Chironominae</taxon>
        <taxon>Polypedilum</taxon>
        <taxon>Polypedilum</taxon>
    </lineage>
</organism>
<gene>
    <name evidence="1" type="ORF">PVAND_017319</name>
</gene>
<dbReference type="EMBL" id="JADBJN010000004">
    <property type="protein sequence ID" value="KAG5669432.1"/>
    <property type="molecule type" value="Genomic_DNA"/>
</dbReference>
<evidence type="ECO:0000313" key="2">
    <source>
        <dbReference type="Proteomes" id="UP001107558"/>
    </source>
</evidence>
<comment type="caution">
    <text evidence="1">The sequence shown here is derived from an EMBL/GenBank/DDBJ whole genome shotgun (WGS) entry which is preliminary data.</text>
</comment>
<dbReference type="GO" id="GO:0008270">
    <property type="term" value="F:zinc ion binding"/>
    <property type="evidence" value="ECO:0007669"/>
    <property type="project" value="InterPro"/>
</dbReference>
<sequence>MSSESSSSLDKILGLIDKLTNDNYGSWSQDRVKFKNVKNLLNQEYEKKKEYMQGTIKTENVALALNKTLSSNINYQHQGVNPHADLECGYCKKKGHIKRNCLKMVYKNQFDKQLKLALSSL</sequence>
<protein>
    <recommendedName>
        <fullName evidence="3">CCHC-type domain-containing protein</fullName>
    </recommendedName>
</protein>
<reference evidence="1" key="1">
    <citation type="submission" date="2021-03" db="EMBL/GenBank/DDBJ databases">
        <title>Chromosome level genome of the anhydrobiotic midge Polypedilum vanderplanki.</title>
        <authorList>
            <person name="Yoshida Y."/>
            <person name="Kikawada T."/>
            <person name="Gusev O."/>
        </authorList>
    </citation>
    <scope>NUCLEOTIDE SEQUENCE</scope>
    <source>
        <strain evidence="1">NIAS01</strain>
        <tissue evidence="1">Whole body or cell culture</tissue>
    </source>
</reference>
<keyword evidence="2" id="KW-1185">Reference proteome</keyword>
<evidence type="ECO:0000313" key="1">
    <source>
        <dbReference type="EMBL" id="KAG5669432.1"/>
    </source>
</evidence>
<proteinExistence type="predicted"/>
<accession>A0A9J6BIC7</accession>
<dbReference type="SUPFAM" id="SSF57756">
    <property type="entry name" value="Retrovirus zinc finger-like domains"/>
    <property type="match status" value="1"/>
</dbReference>
<dbReference type="Proteomes" id="UP001107558">
    <property type="component" value="Chromosome 4"/>
</dbReference>
<dbReference type="InterPro" id="IPR036875">
    <property type="entry name" value="Znf_CCHC_sf"/>
</dbReference>
<dbReference type="Gene3D" id="4.10.60.10">
    <property type="entry name" value="Zinc finger, CCHC-type"/>
    <property type="match status" value="1"/>
</dbReference>
<evidence type="ECO:0008006" key="3">
    <source>
        <dbReference type="Google" id="ProtNLM"/>
    </source>
</evidence>